<keyword evidence="7" id="KW-0378">Hydrolase</keyword>
<dbReference type="InterPro" id="IPR014001">
    <property type="entry name" value="Helicase_ATP-bd"/>
</dbReference>
<dbReference type="GO" id="GO:0071826">
    <property type="term" value="P:protein-RNA complex organization"/>
    <property type="evidence" value="ECO:0007669"/>
    <property type="project" value="UniProtKB-ARBA"/>
</dbReference>
<dbReference type="FunFam" id="3.40.50.300:FF:000615">
    <property type="entry name" value="pre-mRNA-splicing factor ATP-dependent RNA helicase DEAH7"/>
    <property type="match status" value="1"/>
</dbReference>
<dbReference type="GO" id="GO:0071013">
    <property type="term" value="C:catalytic step 2 spliceosome"/>
    <property type="evidence" value="ECO:0007669"/>
    <property type="project" value="TreeGrafter"/>
</dbReference>
<evidence type="ECO:0000256" key="10">
    <source>
        <dbReference type="ARBA" id="ARBA00023187"/>
    </source>
</evidence>
<evidence type="ECO:0000313" key="18">
    <source>
        <dbReference type="Proteomes" id="UP000095009"/>
    </source>
</evidence>
<sequence length="979" mass="111190">MSRLWVSDNLIKLLGASDDGLVDFCLATAQTTKSSQALYIQLVEFGLEKSTDTRRFADQLFQGLKGNSITPAPNTESRSHVHNKQDYSFVEIKNSNLERSLLSSQKARGFEKTSCEVGSHAQSRNGSDMELKDDRPPTDHNRSRSKSPNRTKSTKIRPSNESSDSRELGKLRLVSRQQYLSKREGQSIFVLEKEIQAFEDDIDKYGWDGLTRHERNEYKLKKKLLAIAQERKQTEEDGDSGYMLPEDYITDKGKIDKKKKENALYGRYKDYNSKLNTNDQDNWEREQVSRVMGKNEKPHANSTQDIEYDFVFDERQNIQFLADQAESITQEQAEFNQKIAQVEAKIESLDDTRKSLPVFKYRDSFLDAVKEHQVLIVVGETGSGKTTQLPQYLHEAGYTKEGMKIGCTQPRRVAAMSVAARVAEEMGVKLGKEVGYSIRFEDKSGDKTILKYMTDAIMIDEAHERTLHTDILFGLLKDIIRSRPDIRLLIASATVNAQKFSGFFDDAPVFGIPGRRFPVDIHYTAQPEANYLHAAITTVFQIHTTQKKGDILVFLCGQEEIEAMEENLAETCRKLGDKIPQMIICPIYANLPPDLQAKIFEPTPANARKVVLATNIAETSITIDGIAYVIDPGFVKENVFNPRSGMDSLVVTPCSRASAEQRAGRAGRVGPGKCFRLFTKYSFYNEMPKDTTPEILRANLTSVVLLLMTLGINDLLQFEFVDSPPKDFLIKALEQLYALGALNDQGALTKIGRQMAEFPTDPTISKAILASDKFNCLEEVICIVSMLGESGSLFFRPKDKKMMADKARENFTRPGGDHITLLEIWNQWVETNYSSQWAKENFLQLKSLNRARDVREQFIRLCSRVEIDYENRENNPVLIESIQRAITSGFFANSARLSRNGDSYRSAKTNQTIFIHPSSVLYGQKPKWVIYHELVLTSKEFMRNCMPLKPEWLLELAPHFYKRKEIEEMGGTSKKLPKS</sequence>
<feature type="domain" description="Helicase C-terminal" evidence="16">
    <location>
        <begin position="538"/>
        <end position="711"/>
    </location>
</feature>
<comment type="catalytic activity">
    <reaction evidence="12">
        <text>ATP + H2O = ADP + phosphate + H(+)</text>
        <dbReference type="Rhea" id="RHEA:13065"/>
        <dbReference type="ChEBI" id="CHEBI:15377"/>
        <dbReference type="ChEBI" id="CHEBI:15378"/>
        <dbReference type="ChEBI" id="CHEBI:30616"/>
        <dbReference type="ChEBI" id="CHEBI:43474"/>
        <dbReference type="ChEBI" id="CHEBI:456216"/>
        <dbReference type="EC" id="3.6.4.13"/>
    </reaction>
</comment>
<dbReference type="Pfam" id="PF07717">
    <property type="entry name" value="OB_NTP_bind"/>
    <property type="match status" value="1"/>
</dbReference>
<dbReference type="GO" id="GO:0005684">
    <property type="term" value="C:U2-type spliceosomal complex"/>
    <property type="evidence" value="ECO:0007669"/>
    <property type="project" value="UniProtKB-ARBA"/>
</dbReference>
<evidence type="ECO:0000313" key="17">
    <source>
        <dbReference type="EMBL" id="ODQ66958.1"/>
    </source>
</evidence>
<dbReference type="InterPro" id="IPR011709">
    <property type="entry name" value="DEAD-box_helicase_OB_fold"/>
</dbReference>
<keyword evidence="6" id="KW-0547">Nucleotide-binding</keyword>
<dbReference type="SMART" id="SM00847">
    <property type="entry name" value="HA2"/>
    <property type="match status" value="1"/>
</dbReference>
<dbReference type="PANTHER" id="PTHR18934">
    <property type="entry name" value="ATP-DEPENDENT RNA HELICASE"/>
    <property type="match status" value="1"/>
</dbReference>
<name>A0A1E3PNS0_9ASCO</name>
<dbReference type="Pfam" id="PF01480">
    <property type="entry name" value="PWI"/>
    <property type="match status" value="1"/>
</dbReference>
<keyword evidence="10" id="KW-0508">mRNA splicing</keyword>
<dbReference type="EMBL" id="KV454407">
    <property type="protein sequence ID" value="ODQ66958.1"/>
    <property type="molecule type" value="Genomic_DNA"/>
</dbReference>
<reference evidence="17 18" key="1">
    <citation type="journal article" date="2016" name="Proc. Natl. Acad. Sci. U.S.A.">
        <title>Comparative genomics of biotechnologically important yeasts.</title>
        <authorList>
            <person name="Riley R."/>
            <person name="Haridas S."/>
            <person name="Wolfe K.H."/>
            <person name="Lopes M.R."/>
            <person name="Hittinger C.T."/>
            <person name="Goeker M."/>
            <person name="Salamov A.A."/>
            <person name="Wisecaver J.H."/>
            <person name="Long T.M."/>
            <person name="Calvey C.H."/>
            <person name="Aerts A.L."/>
            <person name="Barry K.W."/>
            <person name="Choi C."/>
            <person name="Clum A."/>
            <person name="Coughlan A.Y."/>
            <person name="Deshpande S."/>
            <person name="Douglass A.P."/>
            <person name="Hanson S.J."/>
            <person name="Klenk H.-P."/>
            <person name="LaButti K.M."/>
            <person name="Lapidus A."/>
            <person name="Lindquist E.A."/>
            <person name="Lipzen A.M."/>
            <person name="Meier-Kolthoff J.P."/>
            <person name="Ohm R.A."/>
            <person name="Otillar R.P."/>
            <person name="Pangilinan J.L."/>
            <person name="Peng Y."/>
            <person name="Rokas A."/>
            <person name="Rosa C.A."/>
            <person name="Scheuner C."/>
            <person name="Sibirny A.A."/>
            <person name="Slot J.C."/>
            <person name="Stielow J.B."/>
            <person name="Sun H."/>
            <person name="Kurtzman C.P."/>
            <person name="Blackwell M."/>
            <person name="Grigoriev I.V."/>
            <person name="Jeffries T.W."/>
        </authorList>
    </citation>
    <scope>NUCLEOTIDE SEQUENCE [LARGE SCALE GENOMIC DNA]</scope>
    <source>
        <strain evidence="17 18">DSM 6958</strain>
    </source>
</reference>
<dbReference type="OrthoDB" id="10253254at2759"/>
<dbReference type="EC" id="3.6.4.13" evidence="2"/>
<feature type="domain" description="Helicase ATP-binding" evidence="15">
    <location>
        <begin position="366"/>
        <end position="513"/>
    </location>
</feature>
<comment type="function">
    <text evidence="11">Component of the U1 snRNP particle, which recognizes and binds the 5'-splice site of pre-mRNA. Together with other non-snRNP factors, U1 snRNP forms the spliceosomal commitment complex, that targets pre-mRNA to the splicing pathway.</text>
</comment>
<dbReference type="Pfam" id="PF04408">
    <property type="entry name" value="WHD_HA2"/>
    <property type="match status" value="1"/>
</dbReference>
<dbReference type="Gene3D" id="3.40.50.300">
    <property type="entry name" value="P-loop containing nucleotide triphosphate hydrolases"/>
    <property type="match status" value="2"/>
</dbReference>
<evidence type="ECO:0000256" key="1">
    <source>
        <dbReference type="ARBA" id="ARBA00005544"/>
    </source>
</evidence>
<dbReference type="GO" id="GO:0003724">
    <property type="term" value="F:RNA helicase activity"/>
    <property type="evidence" value="ECO:0007669"/>
    <property type="project" value="UniProtKB-EC"/>
</dbReference>
<evidence type="ECO:0000259" key="16">
    <source>
        <dbReference type="PROSITE" id="PS51194"/>
    </source>
</evidence>
<evidence type="ECO:0000256" key="6">
    <source>
        <dbReference type="ARBA" id="ARBA00022741"/>
    </source>
</evidence>
<dbReference type="Pfam" id="PF21010">
    <property type="entry name" value="HA2_C"/>
    <property type="match status" value="1"/>
</dbReference>
<dbReference type="SUPFAM" id="SSF52540">
    <property type="entry name" value="P-loop containing nucleoside triphosphate hydrolases"/>
    <property type="match status" value="1"/>
</dbReference>
<dbReference type="GO" id="GO:0022613">
    <property type="term" value="P:ribonucleoprotein complex biogenesis"/>
    <property type="evidence" value="ECO:0007669"/>
    <property type="project" value="UniProtKB-ARBA"/>
</dbReference>
<dbReference type="Proteomes" id="UP000095009">
    <property type="component" value="Unassembled WGS sequence"/>
</dbReference>
<dbReference type="InterPro" id="IPR001650">
    <property type="entry name" value="Helicase_C-like"/>
</dbReference>
<dbReference type="PROSITE" id="PS51194">
    <property type="entry name" value="HELICASE_CTER"/>
    <property type="match status" value="1"/>
</dbReference>
<keyword evidence="8 17" id="KW-0347">Helicase</keyword>
<evidence type="ECO:0000259" key="15">
    <source>
        <dbReference type="PROSITE" id="PS51192"/>
    </source>
</evidence>
<proteinExistence type="inferred from homology"/>
<evidence type="ECO:0000256" key="9">
    <source>
        <dbReference type="ARBA" id="ARBA00022840"/>
    </source>
</evidence>
<dbReference type="InterPro" id="IPR027417">
    <property type="entry name" value="P-loop_NTPase"/>
</dbReference>
<dbReference type="FunFam" id="3.40.50.300:FF:000007">
    <property type="entry name" value="Pre-mRNA-splicing factor ATP-dependent RNA helicase"/>
    <property type="match status" value="1"/>
</dbReference>
<evidence type="ECO:0000256" key="3">
    <source>
        <dbReference type="ARBA" id="ARBA00014280"/>
    </source>
</evidence>
<dbReference type="GO" id="GO:0003723">
    <property type="term" value="F:RNA binding"/>
    <property type="evidence" value="ECO:0007669"/>
    <property type="project" value="TreeGrafter"/>
</dbReference>
<protein>
    <recommendedName>
        <fullName evidence="3">U1 small nuclear ribonucleoprotein component SNU71</fullName>
        <ecNumber evidence="2">3.6.4.13</ecNumber>
    </recommendedName>
</protein>
<dbReference type="CDD" id="cd18791">
    <property type="entry name" value="SF2_C_RHA"/>
    <property type="match status" value="1"/>
</dbReference>
<keyword evidence="4" id="KW-0507">mRNA processing</keyword>
<keyword evidence="18" id="KW-1185">Reference proteome</keyword>
<dbReference type="STRING" id="857566.A0A1E3PNS0"/>
<dbReference type="Pfam" id="PF00271">
    <property type="entry name" value="Helicase_C"/>
    <property type="match status" value="1"/>
</dbReference>
<accession>A0A1E3PNS0</accession>
<feature type="compositionally biased region" description="Basic residues" evidence="14">
    <location>
        <begin position="143"/>
        <end position="155"/>
    </location>
</feature>
<evidence type="ECO:0000256" key="11">
    <source>
        <dbReference type="ARBA" id="ARBA00025004"/>
    </source>
</evidence>
<evidence type="ECO:0000256" key="4">
    <source>
        <dbReference type="ARBA" id="ARBA00022664"/>
    </source>
</evidence>
<evidence type="ECO:0000256" key="14">
    <source>
        <dbReference type="SAM" id="MobiDB-lite"/>
    </source>
</evidence>
<dbReference type="PANTHER" id="PTHR18934:SF83">
    <property type="entry name" value="PRE-MRNA-SPLICING FACTOR ATP-DEPENDENT RNA HELICASE DHX16"/>
    <property type="match status" value="1"/>
</dbReference>
<dbReference type="GO" id="GO:0005524">
    <property type="term" value="F:ATP binding"/>
    <property type="evidence" value="ECO:0007669"/>
    <property type="project" value="UniProtKB-KW"/>
</dbReference>
<dbReference type="FunFam" id="1.10.10.2130:FF:000001">
    <property type="entry name" value="Pre-mRNA-splicing factor ATP-dependent RNA helicase"/>
    <property type="match status" value="1"/>
</dbReference>
<evidence type="ECO:0000256" key="2">
    <source>
        <dbReference type="ARBA" id="ARBA00012552"/>
    </source>
</evidence>
<organism evidence="17 18">
    <name type="scientific">Nadsonia fulvescens var. elongata DSM 6958</name>
    <dbReference type="NCBI Taxonomy" id="857566"/>
    <lineage>
        <taxon>Eukaryota</taxon>
        <taxon>Fungi</taxon>
        <taxon>Dikarya</taxon>
        <taxon>Ascomycota</taxon>
        <taxon>Saccharomycotina</taxon>
        <taxon>Dipodascomycetes</taxon>
        <taxon>Dipodascales</taxon>
        <taxon>Dipodascales incertae sedis</taxon>
        <taxon>Nadsonia</taxon>
    </lineage>
</organism>
<feature type="coiled-coil region" evidence="13">
    <location>
        <begin position="325"/>
        <end position="352"/>
    </location>
</feature>
<gene>
    <name evidence="17" type="ORF">NADFUDRAFT_40141</name>
</gene>
<keyword evidence="13" id="KW-0175">Coiled coil</keyword>
<dbReference type="GO" id="GO:0000398">
    <property type="term" value="P:mRNA splicing, via spliceosome"/>
    <property type="evidence" value="ECO:0007669"/>
    <property type="project" value="UniProtKB-ARBA"/>
</dbReference>
<feature type="region of interest" description="Disordered" evidence="14">
    <location>
        <begin position="112"/>
        <end position="169"/>
    </location>
</feature>
<dbReference type="InterPro" id="IPR048333">
    <property type="entry name" value="HA2_WH"/>
</dbReference>
<evidence type="ECO:0000256" key="8">
    <source>
        <dbReference type="ARBA" id="ARBA00022806"/>
    </source>
</evidence>
<dbReference type="Gene3D" id="1.20.120.1080">
    <property type="match status" value="1"/>
</dbReference>
<evidence type="ECO:0000256" key="13">
    <source>
        <dbReference type="SAM" id="Coils"/>
    </source>
</evidence>
<dbReference type="InterPro" id="IPR007502">
    <property type="entry name" value="Helicase-assoc_dom"/>
</dbReference>
<evidence type="ECO:0000256" key="5">
    <source>
        <dbReference type="ARBA" id="ARBA00022728"/>
    </source>
</evidence>
<dbReference type="GO" id="GO:0016787">
    <property type="term" value="F:hydrolase activity"/>
    <property type="evidence" value="ECO:0007669"/>
    <property type="project" value="UniProtKB-KW"/>
</dbReference>
<dbReference type="PROSITE" id="PS51192">
    <property type="entry name" value="HELICASE_ATP_BIND_1"/>
    <property type="match status" value="1"/>
</dbReference>
<keyword evidence="5" id="KW-0747">Spliceosome</keyword>
<feature type="compositionally biased region" description="Basic and acidic residues" evidence="14">
    <location>
        <begin position="127"/>
        <end position="142"/>
    </location>
</feature>
<keyword evidence="9" id="KW-0067">ATP-binding</keyword>
<dbReference type="SMART" id="SM00487">
    <property type="entry name" value="DEXDc"/>
    <property type="match status" value="1"/>
</dbReference>
<evidence type="ECO:0000256" key="7">
    <source>
        <dbReference type="ARBA" id="ARBA00022801"/>
    </source>
</evidence>
<dbReference type="InterPro" id="IPR002483">
    <property type="entry name" value="PWI_dom"/>
</dbReference>
<evidence type="ECO:0000256" key="12">
    <source>
        <dbReference type="ARBA" id="ARBA00047984"/>
    </source>
</evidence>
<dbReference type="FunFam" id="1.20.120.1080:FF:000001">
    <property type="entry name" value="Pre-mRNA-splicing factor ATP-dependent RNA helicase"/>
    <property type="match status" value="1"/>
</dbReference>
<comment type="similarity">
    <text evidence="1">Belongs to the SNU71 family.</text>
</comment>
<dbReference type="SMART" id="SM00490">
    <property type="entry name" value="HELICc"/>
    <property type="match status" value="1"/>
</dbReference>
<dbReference type="AlphaFoldDB" id="A0A1E3PNS0"/>